<organism evidence="2 3">
    <name type="scientific">Guyparkeria halophila</name>
    <dbReference type="NCBI Taxonomy" id="47960"/>
    <lineage>
        <taxon>Bacteria</taxon>
        <taxon>Pseudomonadati</taxon>
        <taxon>Pseudomonadota</taxon>
        <taxon>Gammaproteobacteria</taxon>
        <taxon>Chromatiales</taxon>
        <taxon>Thioalkalibacteraceae</taxon>
        <taxon>Guyparkeria</taxon>
    </lineage>
</organism>
<feature type="region of interest" description="Disordered" evidence="1">
    <location>
        <begin position="190"/>
        <end position="210"/>
    </location>
</feature>
<dbReference type="NCBIfam" id="TIGR04409">
    <property type="entry name" value="LptC_YrbK"/>
    <property type="match status" value="1"/>
</dbReference>
<dbReference type="Gene3D" id="2.60.450.10">
    <property type="entry name" value="Lipopolysaccharide (LPS) transport protein A like domain"/>
    <property type="match status" value="1"/>
</dbReference>
<dbReference type="Pfam" id="PF06835">
    <property type="entry name" value="LptC"/>
    <property type="match status" value="1"/>
</dbReference>
<dbReference type="EMBL" id="CP046415">
    <property type="protein sequence ID" value="QGT78642.1"/>
    <property type="molecule type" value="Genomic_DNA"/>
</dbReference>
<dbReference type="GO" id="GO:0005886">
    <property type="term" value="C:plasma membrane"/>
    <property type="evidence" value="ECO:0007669"/>
    <property type="project" value="InterPro"/>
</dbReference>
<dbReference type="AlphaFoldDB" id="A0A6I6DAP1"/>
<dbReference type="InterPro" id="IPR010664">
    <property type="entry name" value="LipoPS_assembly_LptC-rel"/>
</dbReference>
<dbReference type="KEGG" id="ghl:GM160_06880"/>
<reference evidence="2 3" key="1">
    <citation type="submission" date="2019-11" db="EMBL/GenBank/DDBJ databases">
        <authorList>
            <person name="Zhang J."/>
            <person name="Sun C."/>
        </authorList>
    </citation>
    <scope>NUCLEOTIDE SEQUENCE [LARGE SCALE GENOMIC DNA]</scope>
    <source>
        <strain evidence="3">sp2</strain>
    </source>
</reference>
<evidence type="ECO:0000313" key="2">
    <source>
        <dbReference type="EMBL" id="QGT78642.1"/>
    </source>
</evidence>
<proteinExistence type="predicted"/>
<dbReference type="InterPro" id="IPR026265">
    <property type="entry name" value="LptC"/>
</dbReference>
<evidence type="ECO:0000256" key="1">
    <source>
        <dbReference type="SAM" id="MobiDB-lite"/>
    </source>
</evidence>
<keyword evidence="3" id="KW-1185">Reference proteome</keyword>
<gene>
    <name evidence="2" type="primary">lptC</name>
    <name evidence="2" type="ORF">GM160_06880</name>
</gene>
<sequence>MDQPGARRLWRGPGIDRHLDRRTRPVGRRAGAVPLIVRWPVSSRLNRVLLAVAGLGVLGWLAWHNLADELVPPSDDGGGYAQRLDQASSWQYDEQGRLAYRLDTPQAIQLDRADGDRYEMDAPTATLIDEAPDAPPWTLRADAGTVSERGETIEMTGSVHAQRAPYQERGRLELTTERLWLYPAERQARTDVPGRLSETAPDGTPRWHSDADRLALDWGNEVLTQTGQIRDEIQPGSTGNTD</sequence>
<protein>
    <submittedName>
        <fullName evidence="2">LPS export ABC transporter periplasmic protein LptC</fullName>
    </submittedName>
</protein>
<name>A0A6I6DAP1_9GAMM</name>
<accession>A0A6I6DAP1</accession>
<dbReference type="Proteomes" id="UP000427716">
    <property type="component" value="Chromosome"/>
</dbReference>
<evidence type="ECO:0000313" key="3">
    <source>
        <dbReference type="Proteomes" id="UP000427716"/>
    </source>
</evidence>
<dbReference type="GO" id="GO:0015221">
    <property type="term" value="F:lipopolysaccharide transmembrane transporter activity"/>
    <property type="evidence" value="ECO:0007669"/>
    <property type="project" value="InterPro"/>
</dbReference>